<name>X0W045_9ZZZZ</name>
<protein>
    <submittedName>
        <fullName evidence="3">Uncharacterized protein</fullName>
    </submittedName>
</protein>
<reference evidence="3" key="1">
    <citation type="journal article" date="2014" name="Front. Microbiol.">
        <title>High frequency of phylogenetically diverse reductive dehalogenase-homologous genes in deep subseafloor sedimentary metagenomes.</title>
        <authorList>
            <person name="Kawai M."/>
            <person name="Futagami T."/>
            <person name="Toyoda A."/>
            <person name="Takaki Y."/>
            <person name="Nishi S."/>
            <person name="Hori S."/>
            <person name="Arai W."/>
            <person name="Tsubouchi T."/>
            <person name="Morono Y."/>
            <person name="Uchiyama I."/>
            <person name="Ito T."/>
            <person name="Fujiyama A."/>
            <person name="Inagaki F."/>
            <person name="Takami H."/>
        </authorList>
    </citation>
    <scope>NUCLEOTIDE SEQUENCE</scope>
    <source>
        <strain evidence="3">Expedition CK06-06</strain>
    </source>
</reference>
<dbReference type="GO" id="GO:0004016">
    <property type="term" value="F:adenylate cyclase activity"/>
    <property type="evidence" value="ECO:0007669"/>
    <property type="project" value="TreeGrafter"/>
</dbReference>
<dbReference type="InterPro" id="IPR011990">
    <property type="entry name" value="TPR-like_helical_dom_sf"/>
</dbReference>
<sequence length="222" mass="25519">MEGEIAELKEQNFIIQTNGQYTFRHAMLQETAYGNLLKGTRQKLHVKIGTAIEEWYKEKLDEYYEILAFHYARGELPKKAFFYQRKAADKARSLYDNEDASNLYKEALLSLAMLPDDVEHQGMRIDVLSDQAHIFRLVGRVTEALENYHNSLSLSKEIGDRQRIAKSLSNLSTAQYLLGKYREALTSIEEALKISQEVNDKEMEAKAHNNLGSIYGSQGQYQ</sequence>
<dbReference type="GO" id="GO:0005737">
    <property type="term" value="C:cytoplasm"/>
    <property type="evidence" value="ECO:0007669"/>
    <property type="project" value="TreeGrafter"/>
</dbReference>
<dbReference type="Pfam" id="PF13424">
    <property type="entry name" value="TPR_12"/>
    <property type="match status" value="1"/>
</dbReference>
<dbReference type="PANTHER" id="PTHR16305:SF28">
    <property type="entry name" value="GUANYLATE CYCLASE DOMAIN-CONTAINING PROTEIN"/>
    <property type="match status" value="1"/>
</dbReference>
<organism evidence="3">
    <name type="scientific">marine sediment metagenome</name>
    <dbReference type="NCBI Taxonomy" id="412755"/>
    <lineage>
        <taxon>unclassified sequences</taxon>
        <taxon>metagenomes</taxon>
        <taxon>ecological metagenomes</taxon>
    </lineage>
</organism>
<proteinExistence type="predicted"/>
<accession>X0W045</accession>
<evidence type="ECO:0000256" key="1">
    <source>
        <dbReference type="ARBA" id="ARBA00022741"/>
    </source>
</evidence>
<evidence type="ECO:0000256" key="2">
    <source>
        <dbReference type="ARBA" id="ARBA00022840"/>
    </source>
</evidence>
<evidence type="ECO:0000313" key="3">
    <source>
        <dbReference type="EMBL" id="GAG24144.1"/>
    </source>
</evidence>
<dbReference type="SMART" id="SM00028">
    <property type="entry name" value="TPR"/>
    <property type="match status" value="2"/>
</dbReference>
<feature type="non-terminal residue" evidence="3">
    <location>
        <position position="222"/>
    </location>
</feature>
<dbReference type="SUPFAM" id="SSF48452">
    <property type="entry name" value="TPR-like"/>
    <property type="match status" value="1"/>
</dbReference>
<dbReference type="Gene3D" id="1.25.40.10">
    <property type="entry name" value="Tetratricopeptide repeat domain"/>
    <property type="match status" value="1"/>
</dbReference>
<dbReference type="EMBL" id="BARS01030638">
    <property type="protein sequence ID" value="GAG24144.1"/>
    <property type="molecule type" value="Genomic_DNA"/>
</dbReference>
<gene>
    <name evidence="3" type="ORF">S01H1_47768</name>
</gene>
<dbReference type="AlphaFoldDB" id="X0W045"/>
<dbReference type="PANTHER" id="PTHR16305">
    <property type="entry name" value="TESTICULAR SOLUBLE ADENYLYL CYCLASE"/>
    <property type="match status" value="1"/>
</dbReference>
<comment type="caution">
    <text evidence="3">The sequence shown here is derived from an EMBL/GenBank/DDBJ whole genome shotgun (WGS) entry which is preliminary data.</text>
</comment>
<keyword evidence="1" id="KW-0547">Nucleotide-binding</keyword>
<dbReference type="InterPro" id="IPR019734">
    <property type="entry name" value="TPR_rpt"/>
</dbReference>
<dbReference type="PROSITE" id="PS50005">
    <property type="entry name" value="TPR"/>
    <property type="match status" value="1"/>
</dbReference>
<keyword evidence="2" id="KW-0067">ATP-binding</keyword>
<dbReference type="GO" id="GO:0005524">
    <property type="term" value="F:ATP binding"/>
    <property type="evidence" value="ECO:0007669"/>
    <property type="project" value="UniProtKB-KW"/>
</dbReference>